<dbReference type="PANTHER" id="PTHR24113:SF12">
    <property type="entry name" value="RAN GTPASE-ACTIVATING PROTEIN 1"/>
    <property type="match status" value="1"/>
</dbReference>
<keyword evidence="3" id="KW-0677">Repeat</keyword>
<evidence type="ECO:0000256" key="1">
    <source>
        <dbReference type="ARBA" id="ARBA00022468"/>
    </source>
</evidence>
<name>A0A8S2U3J9_9BILA</name>
<keyword evidence="2" id="KW-0433">Leucine-rich repeat</keyword>
<dbReference type="GO" id="GO:0048471">
    <property type="term" value="C:perinuclear region of cytoplasm"/>
    <property type="evidence" value="ECO:0007669"/>
    <property type="project" value="TreeGrafter"/>
</dbReference>
<dbReference type="EMBL" id="CAJOBA010060365">
    <property type="protein sequence ID" value="CAF4323214.1"/>
    <property type="molecule type" value="Genomic_DNA"/>
</dbReference>
<evidence type="ECO:0000313" key="5">
    <source>
        <dbReference type="Proteomes" id="UP000682733"/>
    </source>
</evidence>
<dbReference type="AlphaFoldDB" id="A0A8S2U3J9"/>
<accession>A0A8S2U3J9</accession>
<dbReference type="SUPFAM" id="SSF52047">
    <property type="entry name" value="RNI-like"/>
    <property type="match status" value="1"/>
</dbReference>
<dbReference type="InterPro" id="IPR027038">
    <property type="entry name" value="RanGap"/>
</dbReference>
<reference evidence="4" key="1">
    <citation type="submission" date="2021-02" db="EMBL/GenBank/DDBJ databases">
        <authorList>
            <person name="Nowell W R."/>
        </authorList>
    </citation>
    <scope>NUCLEOTIDE SEQUENCE</scope>
</reference>
<dbReference type="SMART" id="SM00368">
    <property type="entry name" value="LRR_RI"/>
    <property type="match status" value="4"/>
</dbReference>
<dbReference type="GO" id="GO:0005634">
    <property type="term" value="C:nucleus"/>
    <property type="evidence" value="ECO:0007669"/>
    <property type="project" value="TreeGrafter"/>
</dbReference>
<feature type="non-terminal residue" evidence="4">
    <location>
        <position position="1"/>
    </location>
</feature>
<dbReference type="GO" id="GO:0006913">
    <property type="term" value="P:nucleocytoplasmic transport"/>
    <property type="evidence" value="ECO:0007669"/>
    <property type="project" value="TreeGrafter"/>
</dbReference>
<keyword evidence="1" id="KW-0343">GTPase activation</keyword>
<evidence type="ECO:0000256" key="3">
    <source>
        <dbReference type="ARBA" id="ARBA00022737"/>
    </source>
</evidence>
<dbReference type="Proteomes" id="UP000682733">
    <property type="component" value="Unassembled WGS sequence"/>
</dbReference>
<proteinExistence type="predicted"/>
<protein>
    <submittedName>
        <fullName evidence="4">Uncharacterized protein</fullName>
    </submittedName>
</protein>
<dbReference type="Pfam" id="PF13516">
    <property type="entry name" value="LRR_6"/>
    <property type="match status" value="4"/>
</dbReference>
<dbReference type="GO" id="GO:0005096">
    <property type="term" value="F:GTPase activator activity"/>
    <property type="evidence" value="ECO:0007669"/>
    <property type="project" value="UniProtKB-KW"/>
</dbReference>
<organism evidence="4 5">
    <name type="scientific">Didymodactylos carnosus</name>
    <dbReference type="NCBI Taxonomy" id="1234261"/>
    <lineage>
        <taxon>Eukaryota</taxon>
        <taxon>Metazoa</taxon>
        <taxon>Spiralia</taxon>
        <taxon>Gnathifera</taxon>
        <taxon>Rotifera</taxon>
        <taxon>Eurotatoria</taxon>
        <taxon>Bdelloidea</taxon>
        <taxon>Philodinida</taxon>
        <taxon>Philodinidae</taxon>
        <taxon>Didymodactylos</taxon>
    </lineage>
</organism>
<dbReference type="InterPro" id="IPR001611">
    <property type="entry name" value="Leu-rich_rpt"/>
</dbReference>
<evidence type="ECO:0000313" key="4">
    <source>
        <dbReference type="EMBL" id="CAF4323214.1"/>
    </source>
</evidence>
<dbReference type="InterPro" id="IPR032675">
    <property type="entry name" value="LRR_dom_sf"/>
</dbReference>
<gene>
    <name evidence="4" type="ORF">TMI583_LOCUS39684</name>
</gene>
<evidence type="ECO:0000256" key="2">
    <source>
        <dbReference type="ARBA" id="ARBA00022614"/>
    </source>
</evidence>
<comment type="caution">
    <text evidence="4">The sequence shown here is derived from an EMBL/GenBank/DDBJ whole genome shotgun (WGS) entry which is preliminary data.</text>
</comment>
<dbReference type="PANTHER" id="PTHR24113">
    <property type="entry name" value="RAN GTPASE-ACTIVATING PROTEIN 1"/>
    <property type="match status" value="1"/>
</dbReference>
<dbReference type="Gene3D" id="3.80.10.10">
    <property type="entry name" value="Ribonuclease Inhibitor"/>
    <property type="match status" value="1"/>
</dbReference>
<dbReference type="GO" id="GO:0005829">
    <property type="term" value="C:cytosol"/>
    <property type="evidence" value="ECO:0007669"/>
    <property type="project" value="TreeGrafter"/>
</dbReference>
<sequence length="214" mass="22710">SQKTSLSPLPSAVTQLKKSSLSENYATKLSQKEKEVIVKLISTATTTLDISNNNISDERAKAIAEGLKRNQTLTTLDISNNSISDEGAKAIAEDLKTNQTLTTLYIDGNNISSVGAKAIAEDLKTNQTLTTLYIGGNNISGEGAIAKAIAEALRNNKTQSTEVFGPMGPSGHKRTNCPRMIIITPSKPLCSAISVSMTNKPGIRMLPVAGVHEI</sequence>
<dbReference type="GO" id="GO:0031267">
    <property type="term" value="F:small GTPase binding"/>
    <property type="evidence" value="ECO:0007669"/>
    <property type="project" value="TreeGrafter"/>
</dbReference>